<evidence type="ECO:0000313" key="3">
    <source>
        <dbReference type="Proteomes" id="UP001209540"/>
    </source>
</evidence>
<dbReference type="AlphaFoldDB" id="A0AAD5JZP5"/>
<reference evidence="2" key="1">
    <citation type="journal article" date="2022" name="IScience">
        <title>Evolution of zygomycete secretomes and the origins of terrestrial fungal ecologies.</title>
        <authorList>
            <person name="Chang Y."/>
            <person name="Wang Y."/>
            <person name="Mondo S."/>
            <person name="Ahrendt S."/>
            <person name="Andreopoulos W."/>
            <person name="Barry K."/>
            <person name="Beard J."/>
            <person name="Benny G.L."/>
            <person name="Blankenship S."/>
            <person name="Bonito G."/>
            <person name="Cuomo C."/>
            <person name="Desiro A."/>
            <person name="Gervers K.A."/>
            <person name="Hundley H."/>
            <person name="Kuo A."/>
            <person name="LaButti K."/>
            <person name="Lang B.F."/>
            <person name="Lipzen A."/>
            <person name="O'Donnell K."/>
            <person name="Pangilinan J."/>
            <person name="Reynolds N."/>
            <person name="Sandor L."/>
            <person name="Smith M.E."/>
            <person name="Tsang A."/>
            <person name="Grigoriev I.V."/>
            <person name="Stajich J.E."/>
            <person name="Spatafora J.W."/>
        </authorList>
    </citation>
    <scope>NUCLEOTIDE SEQUENCE</scope>
    <source>
        <strain evidence="2">RSA 2281</strain>
    </source>
</reference>
<keyword evidence="3" id="KW-1185">Reference proteome</keyword>
<protein>
    <submittedName>
        <fullName evidence="2">Uncharacterized protein</fullName>
    </submittedName>
</protein>
<proteinExistence type="predicted"/>
<feature type="region of interest" description="Disordered" evidence="1">
    <location>
        <begin position="29"/>
        <end position="52"/>
    </location>
</feature>
<name>A0AAD5JZP5_9FUNG</name>
<sequence>MVQPFMDDNDDEILLSLTHHMYINNHNDMDNNDINNEDSSEVDAPINKSQSSVNENEPIKCCVPPMKEFDEQLKQTGKTILSKYKAETKITEMYPVKPVYYDYYQNGCQMYTDYVSIACPCGQHQYKQNSSNNLQAVSTMLYMLLAEQLVALISNDTRRNNLITLADRESEEHGVQEDFFDGNMHKGQKSSLFKRDLDIAISLFIDGFTPFCKGKSI</sequence>
<evidence type="ECO:0000313" key="2">
    <source>
        <dbReference type="EMBL" id="KAI9247164.1"/>
    </source>
</evidence>
<dbReference type="EMBL" id="JAIXMP010000043">
    <property type="protein sequence ID" value="KAI9247164.1"/>
    <property type="molecule type" value="Genomic_DNA"/>
</dbReference>
<accession>A0AAD5JZP5</accession>
<evidence type="ECO:0000256" key="1">
    <source>
        <dbReference type="SAM" id="MobiDB-lite"/>
    </source>
</evidence>
<dbReference type="Proteomes" id="UP001209540">
    <property type="component" value="Unassembled WGS sequence"/>
</dbReference>
<organism evidence="2 3">
    <name type="scientific">Phascolomyces articulosus</name>
    <dbReference type="NCBI Taxonomy" id="60185"/>
    <lineage>
        <taxon>Eukaryota</taxon>
        <taxon>Fungi</taxon>
        <taxon>Fungi incertae sedis</taxon>
        <taxon>Mucoromycota</taxon>
        <taxon>Mucoromycotina</taxon>
        <taxon>Mucoromycetes</taxon>
        <taxon>Mucorales</taxon>
        <taxon>Lichtheimiaceae</taxon>
        <taxon>Phascolomyces</taxon>
    </lineage>
</organism>
<gene>
    <name evidence="2" type="ORF">BDA99DRAFT_565246</name>
</gene>
<comment type="caution">
    <text evidence="2">The sequence shown here is derived from an EMBL/GenBank/DDBJ whole genome shotgun (WGS) entry which is preliminary data.</text>
</comment>
<reference evidence="2" key="2">
    <citation type="submission" date="2023-02" db="EMBL/GenBank/DDBJ databases">
        <authorList>
            <consortium name="DOE Joint Genome Institute"/>
            <person name="Mondo S.J."/>
            <person name="Chang Y."/>
            <person name="Wang Y."/>
            <person name="Ahrendt S."/>
            <person name="Andreopoulos W."/>
            <person name="Barry K."/>
            <person name="Beard J."/>
            <person name="Benny G.L."/>
            <person name="Blankenship S."/>
            <person name="Bonito G."/>
            <person name="Cuomo C."/>
            <person name="Desiro A."/>
            <person name="Gervers K.A."/>
            <person name="Hundley H."/>
            <person name="Kuo A."/>
            <person name="LaButti K."/>
            <person name="Lang B.F."/>
            <person name="Lipzen A."/>
            <person name="O'Donnell K."/>
            <person name="Pangilinan J."/>
            <person name="Reynolds N."/>
            <person name="Sandor L."/>
            <person name="Smith M.W."/>
            <person name="Tsang A."/>
            <person name="Grigoriev I.V."/>
            <person name="Stajich J.E."/>
            <person name="Spatafora J.W."/>
        </authorList>
    </citation>
    <scope>NUCLEOTIDE SEQUENCE</scope>
    <source>
        <strain evidence="2">RSA 2281</strain>
    </source>
</reference>